<reference evidence="1 2" key="1">
    <citation type="journal article" date="2010" name="Nature">
        <title>Genome sequence of the palaeopolyploid soybean.</title>
        <authorList>
            <person name="Schmutz J."/>
            <person name="Cannon S.B."/>
            <person name="Schlueter J."/>
            <person name="Ma J."/>
            <person name="Mitros T."/>
            <person name="Nelson W."/>
            <person name="Hyten D.L."/>
            <person name="Song Q."/>
            <person name="Thelen J.J."/>
            <person name="Cheng J."/>
            <person name="Xu D."/>
            <person name="Hellsten U."/>
            <person name="May G.D."/>
            <person name="Yu Y."/>
            <person name="Sakurai T."/>
            <person name="Umezawa T."/>
            <person name="Bhattacharyya M.K."/>
            <person name="Sandhu D."/>
            <person name="Valliyodan B."/>
            <person name="Lindquist E."/>
            <person name="Peto M."/>
            <person name="Grant D."/>
            <person name="Shu S."/>
            <person name="Goodstein D."/>
            <person name="Barry K."/>
            <person name="Futrell-Griggs M."/>
            <person name="Abernathy B."/>
            <person name="Du J."/>
            <person name="Tian Z."/>
            <person name="Zhu L."/>
            <person name="Gill N."/>
            <person name="Joshi T."/>
            <person name="Libault M."/>
            <person name="Sethuraman A."/>
            <person name="Zhang X.-C."/>
            <person name="Shinozaki K."/>
            <person name="Nguyen H.T."/>
            <person name="Wing R.A."/>
            <person name="Cregan P."/>
            <person name="Specht J."/>
            <person name="Grimwood J."/>
            <person name="Rokhsar D."/>
            <person name="Stacey G."/>
            <person name="Shoemaker R.C."/>
            <person name="Jackson S.A."/>
        </authorList>
    </citation>
    <scope>NUCLEOTIDE SEQUENCE [LARGE SCALE GENOMIC DNA]</scope>
    <source>
        <strain evidence="2">cv. Williams 82</strain>
        <tissue evidence="1">Callus</tissue>
    </source>
</reference>
<dbReference type="STRING" id="3847.A0A0R0GME7"/>
<gene>
    <name evidence="1" type="ORF">GLYMA_14G118000</name>
</gene>
<reference evidence="2" key="2">
    <citation type="submission" date="2018-02" db="UniProtKB">
        <authorList>
            <consortium name="EnsemblPlants"/>
        </authorList>
    </citation>
    <scope>IDENTIFICATION</scope>
    <source>
        <strain evidence="2">Williams 82</strain>
    </source>
</reference>
<dbReference type="AlphaFoldDB" id="A0A0R0GME7"/>
<evidence type="ECO:0000313" key="2">
    <source>
        <dbReference type="EnsemblPlants" id="KRH15899"/>
    </source>
</evidence>
<dbReference type="InParanoid" id="A0A0R0GME7"/>
<dbReference type="Gramene" id="KRH15899">
    <property type="protein sequence ID" value="KRH15899"/>
    <property type="gene ID" value="GLYMA_14G118000"/>
</dbReference>
<dbReference type="Proteomes" id="UP000008827">
    <property type="component" value="Chromosome 14"/>
</dbReference>
<reference evidence="1" key="3">
    <citation type="submission" date="2018-07" db="EMBL/GenBank/DDBJ databases">
        <title>WGS assembly of Glycine max.</title>
        <authorList>
            <person name="Schmutz J."/>
            <person name="Cannon S."/>
            <person name="Schlueter J."/>
            <person name="Ma J."/>
            <person name="Mitros T."/>
            <person name="Nelson W."/>
            <person name="Hyten D."/>
            <person name="Song Q."/>
            <person name="Thelen J."/>
            <person name="Cheng J."/>
            <person name="Xu D."/>
            <person name="Hellsten U."/>
            <person name="May G."/>
            <person name="Yu Y."/>
            <person name="Sakurai T."/>
            <person name="Umezawa T."/>
            <person name="Bhattacharyya M."/>
            <person name="Sandhu D."/>
            <person name="Valliyodan B."/>
            <person name="Lindquist E."/>
            <person name="Peto M."/>
            <person name="Grant D."/>
            <person name="Shu S."/>
            <person name="Goodstein D."/>
            <person name="Barry K."/>
            <person name="Futrell-Griggs M."/>
            <person name="Abernathy B."/>
            <person name="Du J."/>
            <person name="Tian Z."/>
            <person name="Zhu L."/>
            <person name="Gill N."/>
            <person name="Joshi T."/>
            <person name="Libault M."/>
            <person name="Sethuraman A."/>
            <person name="Zhang X."/>
            <person name="Shinozaki K."/>
            <person name="Nguyen H."/>
            <person name="Wing R."/>
            <person name="Cregan P."/>
            <person name="Specht J."/>
            <person name="Grimwood J."/>
            <person name="Rokhsar D."/>
            <person name="Stacey G."/>
            <person name="Shoemaker R."/>
            <person name="Jackson S."/>
        </authorList>
    </citation>
    <scope>NUCLEOTIDE SEQUENCE</scope>
    <source>
        <tissue evidence="1">Callus</tissue>
    </source>
</reference>
<accession>A0A0R0GME7</accession>
<organism evidence="1">
    <name type="scientific">Glycine max</name>
    <name type="common">Soybean</name>
    <name type="synonym">Glycine hispida</name>
    <dbReference type="NCBI Taxonomy" id="3847"/>
    <lineage>
        <taxon>Eukaryota</taxon>
        <taxon>Viridiplantae</taxon>
        <taxon>Streptophyta</taxon>
        <taxon>Embryophyta</taxon>
        <taxon>Tracheophyta</taxon>
        <taxon>Spermatophyta</taxon>
        <taxon>Magnoliopsida</taxon>
        <taxon>eudicotyledons</taxon>
        <taxon>Gunneridae</taxon>
        <taxon>Pentapetalae</taxon>
        <taxon>rosids</taxon>
        <taxon>fabids</taxon>
        <taxon>Fabales</taxon>
        <taxon>Fabaceae</taxon>
        <taxon>Papilionoideae</taxon>
        <taxon>50 kb inversion clade</taxon>
        <taxon>NPAAA clade</taxon>
        <taxon>indigoferoid/millettioid clade</taxon>
        <taxon>Phaseoleae</taxon>
        <taxon>Glycine</taxon>
        <taxon>Glycine subgen. Soja</taxon>
    </lineage>
</organism>
<dbReference type="EnsemblPlants" id="KRH15899">
    <property type="protein sequence ID" value="KRH15899"/>
    <property type="gene ID" value="GLYMA_14G118000"/>
</dbReference>
<evidence type="ECO:0000313" key="3">
    <source>
        <dbReference type="Proteomes" id="UP000008827"/>
    </source>
</evidence>
<proteinExistence type="predicted"/>
<evidence type="ECO:0000313" key="1">
    <source>
        <dbReference type="EMBL" id="KRH15899.1"/>
    </source>
</evidence>
<dbReference type="EMBL" id="CM000847">
    <property type="protein sequence ID" value="KRH15899.1"/>
    <property type="molecule type" value="Genomic_DNA"/>
</dbReference>
<protein>
    <submittedName>
        <fullName evidence="1 2">Uncharacterized protein</fullName>
    </submittedName>
</protein>
<name>A0A0R0GME7_SOYBN</name>
<sequence length="151" mass="17375">MLQVNADLDMELNPQAQPWPYQPKSLNRMFRNVLLIFILWCARHRRLCDYGRKGSSTRSCIYHIKGLMSSRPEIGNKSNTQNNAENKGFAESHDNEFIPASFPVGPWDDFAIMSDNITGLKRFRDEDVKPFSGLNSPKSQVRRTELKLVSE</sequence>
<keyword evidence="3" id="KW-1185">Reference proteome</keyword>